<evidence type="ECO:0000256" key="4">
    <source>
        <dbReference type="ARBA" id="ARBA00022729"/>
    </source>
</evidence>
<dbReference type="EC" id="3.4.-.-" evidence="10"/>
<reference evidence="10" key="1">
    <citation type="submission" date="2016-10" db="EMBL/GenBank/DDBJ databases">
        <title>Sequence of Gallionella enrichment culture.</title>
        <authorList>
            <person name="Poehlein A."/>
            <person name="Muehling M."/>
            <person name="Daniel R."/>
        </authorList>
    </citation>
    <scope>NUCLEOTIDE SEQUENCE</scope>
</reference>
<proteinExistence type="inferred from homology"/>
<evidence type="ECO:0000259" key="9">
    <source>
        <dbReference type="Pfam" id="PF01435"/>
    </source>
</evidence>
<evidence type="ECO:0000256" key="3">
    <source>
        <dbReference type="ARBA" id="ARBA00022723"/>
    </source>
</evidence>
<dbReference type="Pfam" id="PF01435">
    <property type="entry name" value="Peptidase_M48"/>
    <property type="match status" value="1"/>
</dbReference>
<name>A0A1J5QA52_9ZZZZ</name>
<keyword evidence="7" id="KW-0862">Zinc</keyword>
<evidence type="ECO:0000256" key="7">
    <source>
        <dbReference type="ARBA" id="ARBA00022833"/>
    </source>
</evidence>
<organism evidence="10">
    <name type="scientific">mine drainage metagenome</name>
    <dbReference type="NCBI Taxonomy" id="410659"/>
    <lineage>
        <taxon>unclassified sequences</taxon>
        <taxon>metagenomes</taxon>
        <taxon>ecological metagenomes</taxon>
    </lineage>
</organism>
<keyword evidence="8" id="KW-0482">Metalloprotease</keyword>
<keyword evidence="5" id="KW-0574">Periplasm</keyword>
<keyword evidence="2 10" id="KW-0645">Protease</keyword>
<gene>
    <name evidence="10" type="primary">bepA_63</name>
    <name evidence="10" type="ORF">GALL_377260</name>
</gene>
<dbReference type="InterPro" id="IPR051156">
    <property type="entry name" value="Mito/Outer_Membr_Metalloprot"/>
</dbReference>
<accession>A0A1J5QA52</accession>
<dbReference type="GO" id="GO:0051603">
    <property type="term" value="P:proteolysis involved in protein catabolic process"/>
    <property type="evidence" value="ECO:0007669"/>
    <property type="project" value="TreeGrafter"/>
</dbReference>
<evidence type="ECO:0000313" key="10">
    <source>
        <dbReference type="EMBL" id="OIQ80513.1"/>
    </source>
</evidence>
<dbReference type="InterPro" id="IPR030873">
    <property type="entry name" value="Protease_BepA"/>
</dbReference>
<dbReference type="GO" id="GO:0004222">
    <property type="term" value="F:metalloendopeptidase activity"/>
    <property type="evidence" value="ECO:0007669"/>
    <property type="project" value="InterPro"/>
</dbReference>
<sequence length="486" mass="54308">MKLNLQMKFLVLTLALALSMNSLVVMSNELPDLGDVSATILSPLQEQAIAEQILREVAVSGEVLQDVEVTDYLQDLGARLVVNLPENRQKFKFFVVQDNTINAFAMPGGVIGVHTGLILAANNESELASVLGHEIGHVTQHHLARMLASQKYDVFKNIAGIALALLVARANPQLAGGALTTASAIGVQNQLDYTREHEREADRIGLQILEAGGFDVRAMPAFFTTLQRGTRFSEGSAPSFLRTHPVTSERIADVENRVEQMPYRQVPDSIEFQYVRAKLRAGAGNVQSVIDVFEQNIREHRYTSLAAEHYGLAVALLRKNAIPEAEKEVSWLIKNAPQHPMIENLSAKLQVAKNNPQQAAEQYAAALRIFPDNRALIYGYAEHFLAIKQADNALKVVKLKQGLYPDDDYLYDIMARAYTMQNKELLSHQAQGEAYYRRYDLARAIEQMDLAVKAKDGDFYQKSIVEARLKQLRLMMGEEKKSSFWK</sequence>
<comment type="cofactor">
    <cofactor evidence="1">
        <name>Zn(2+)</name>
        <dbReference type="ChEBI" id="CHEBI:29105"/>
    </cofactor>
</comment>
<dbReference type="SUPFAM" id="SSF48452">
    <property type="entry name" value="TPR-like"/>
    <property type="match status" value="1"/>
</dbReference>
<dbReference type="Gene3D" id="1.25.40.10">
    <property type="entry name" value="Tetratricopeptide repeat domain"/>
    <property type="match status" value="1"/>
</dbReference>
<evidence type="ECO:0000256" key="5">
    <source>
        <dbReference type="ARBA" id="ARBA00022764"/>
    </source>
</evidence>
<evidence type="ECO:0000256" key="8">
    <source>
        <dbReference type="ARBA" id="ARBA00023049"/>
    </source>
</evidence>
<dbReference type="PANTHER" id="PTHR22726:SF1">
    <property type="entry name" value="METALLOENDOPEPTIDASE OMA1, MITOCHONDRIAL"/>
    <property type="match status" value="1"/>
</dbReference>
<comment type="caution">
    <text evidence="10">The sequence shown here is derived from an EMBL/GenBank/DDBJ whole genome shotgun (WGS) entry which is preliminary data.</text>
</comment>
<feature type="domain" description="Peptidase M48" evidence="9">
    <location>
        <begin position="71"/>
        <end position="257"/>
    </location>
</feature>
<dbReference type="InterPro" id="IPR001915">
    <property type="entry name" value="Peptidase_M48"/>
</dbReference>
<evidence type="ECO:0000256" key="6">
    <source>
        <dbReference type="ARBA" id="ARBA00022801"/>
    </source>
</evidence>
<evidence type="ECO:0000256" key="1">
    <source>
        <dbReference type="ARBA" id="ARBA00001947"/>
    </source>
</evidence>
<keyword evidence="6 10" id="KW-0378">Hydrolase</keyword>
<dbReference type="AlphaFoldDB" id="A0A1J5QA52"/>
<dbReference type="GO" id="GO:0046872">
    <property type="term" value="F:metal ion binding"/>
    <property type="evidence" value="ECO:0007669"/>
    <property type="project" value="UniProtKB-KW"/>
</dbReference>
<dbReference type="HAMAP" id="MF_00997">
    <property type="entry name" value="Protease_BepA"/>
    <property type="match status" value="1"/>
</dbReference>
<dbReference type="EMBL" id="MLJW01001050">
    <property type="protein sequence ID" value="OIQ80513.1"/>
    <property type="molecule type" value="Genomic_DNA"/>
</dbReference>
<keyword evidence="4" id="KW-0732">Signal</keyword>
<keyword evidence="3" id="KW-0479">Metal-binding</keyword>
<dbReference type="GO" id="GO:0016020">
    <property type="term" value="C:membrane"/>
    <property type="evidence" value="ECO:0007669"/>
    <property type="project" value="InterPro"/>
</dbReference>
<protein>
    <submittedName>
        <fullName evidence="10">Beta-barrel assembly-enhancing protease</fullName>
        <ecNumber evidence="10">3.4.-.-</ecNumber>
    </submittedName>
</protein>
<dbReference type="InterPro" id="IPR011990">
    <property type="entry name" value="TPR-like_helical_dom_sf"/>
</dbReference>
<dbReference type="PANTHER" id="PTHR22726">
    <property type="entry name" value="METALLOENDOPEPTIDASE OMA1"/>
    <property type="match status" value="1"/>
</dbReference>
<evidence type="ECO:0000256" key="2">
    <source>
        <dbReference type="ARBA" id="ARBA00022670"/>
    </source>
</evidence>
<dbReference type="CDD" id="cd07333">
    <property type="entry name" value="M48C_bepA_like"/>
    <property type="match status" value="1"/>
</dbReference>
<dbReference type="Gene3D" id="3.30.2010.10">
    <property type="entry name" value="Metalloproteases ('zincins'), catalytic domain"/>
    <property type="match status" value="1"/>
</dbReference>